<keyword evidence="2" id="KW-1185">Reference proteome</keyword>
<comment type="caution">
    <text evidence="1">The sequence shown here is derived from an EMBL/GenBank/DDBJ whole genome shotgun (WGS) entry which is preliminary data.</text>
</comment>
<proteinExistence type="predicted"/>
<dbReference type="EMBL" id="JARBHB010000006">
    <property type="protein sequence ID" value="KAJ8881895.1"/>
    <property type="molecule type" value="Genomic_DNA"/>
</dbReference>
<dbReference type="Proteomes" id="UP001159363">
    <property type="component" value="Chromosome 5"/>
</dbReference>
<sequence>MIAAISSLRDNWLSLVVQNEILQIMSHMVLKNIVGEISKSPFIGIIADSITDISGEEQFYLCVICVSPDSIQIKEFLVGMYM</sequence>
<reference evidence="1 2" key="1">
    <citation type="submission" date="2023-02" db="EMBL/GenBank/DDBJ databases">
        <title>LHISI_Scaffold_Assembly.</title>
        <authorList>
            <person name="Stuart O.P."/>
            <person name="Cleave R."/>
            <person name="Magrath M.J.L."/>
            <person name="Mikheyev A.S."/>
        </authorList>
    </citation>
    <scope>NUCLEOTIDE SEQUENCE [LARGE SCALE GENOMIC DNA]</scope>
    <source>
        <strain evidence="1">Daus_M_001</strain>
        <tissue evidence="1">Leg muscle</tissue>
    </source>
</reference>
<dbReference type="PANTHER" id="PTHR45749:SF14">
    <property type="entry name" value="TTF-TYPE DOMAIN-CONTAINING PROTEIN"/>
    <property type="match status" value="1"/>
</dbReference>
<gene>
    <name evidence="1" type="ORF">PR048_018381</name>
</gene>
<accession>A0ABQ9HC32</accession>
<organism evidence="1 2">
    <name type="scientific">Dryococelus australis</name>
    <dbReference type="NCBI Taxonomy" id="614101"/>
    <lineage>
        <taxon>Eukaryota</taxon>
        <taxon>Metazoa</taxon>
        <taxon>Ecdysozoa</taxon>
        <taxon>Arthropoda</taxon>
        <taxon>Hexapoda</taxon>
        <taxon>Insecta</taxon>
        <taxon>Pterygota</taxon>
        <taxon>Neoptera</taxon>
        <taxon>Polyneoptera</taxon>
        <taxon>Phasmatodea</taxon>
        <taxon>Verophasmatodea</taxon>
        <taxon>Anareolatae</taxon>
        <taxon>Phasmatidae</taxon>
        <taxon>Eurycanthinae</taxon>
        <taxon>Dryococelus</taxon>
    </lineage>
</organism>
<evidence type="ECO:0000313" key="2">
    <source>
        <dbReference type="Proteomes" id="UP001159363"/>
    </source>
</evidence>
<name>A0ABQ9HC32_9NEOP</name>
<evidence type="ECO:0008006" key="3">
    <source>
        <dbReference type="Google" id="ProtNLM"/>
    </source>
</evidence>
<dbReference type="PANTHER" id="PTHR45749">
    <property type="match status" value="1"/>
</dbReference>
<protein>
    <recommendedName>
        <fullName evidence="3">DUF4371 domain-containing protein</fullName>
    </recommendedName>
</protein>
<evidence type="ECO:0000313" key="1">
    <source>
        <dbReference type="EMBL" id="KAJ8881895.1"/>
    </source>
</evidence>